<organism evidence="3 4">
    <name type="scientific">Eimeria praecox</name>
    <dbReference type="NCBI Taxonomy" id="51316"/>
    <lineage>
        <taxon>Eukaryota</taxon>
        <taxon>Sar</taxon>
        <taxon>Alveolata</taxon>
        <taxon>Apicomplexa</taxon>
        <taxon>Conoidasida</taxon>
        <taxon>Coccidia</taxon>
        <taxon>Eucoccidiorida</taxon>
        <taxon>Eimeriorina</taxon>
        <taxon>Eimeriidae</taxon>
        <taxon>Eimeria</taxon>
    </lineage>
</organism>
<dbReference type="InterPro" id="IPR001251">
    <property type="entry name" value="CRAL-TRIO_dom"/>
</dbReference>
<dbReference type="VEuPathDB" id="ToxoDB:EPH_0022910"/>
<proteinExistence type="predicted"/>
<sequence length="596" mass="64956">MQQEGEKRIAAAADSPAHQVFESPNGLSKDEKPEALADRSSRAPCEGDFRLVEEPPEFFLAANPSAKQLEAFKAFAESARVARNEFLRGLKASDSSAEAAADSPSYTRSKSAFISRTLSRPSKGKEEPSAAKAPADETFKYAEGASATSDAETAPSAPGDAYPEVPELAGSTRLLRYLQGFDYDATAANNAYRRHMKWREEMNLNSDKRRAVVESMLLPMRPEASPKHAEVTRFFSTNPVLRRDDGRGPGLDVCAAAAVAASAPGGGNSLLQALSDKALDAVILDKQGNIITIERPGDLFQELPSEFCVEVRSRRGGLLMSCASLVSGERLLYYTNCVCAGLLDVNGLFSAVSEEEFLGWHSDILEFRFIDLQGLSTRILNRRALNLLRRTISSASENYPESIGTMYFINTPRTFSTLWSAIRGWLRERTINKIKLLSSDAESVLVKNIGGYALPPSLGGICTSSLADVPPLETDLGPGSMILNVGARRCNQAVELIPQKSVVQWAWVAEDFDVGFSAIWRSQSGSESILEEHRKYPPRKRVSGVVSAEQEGTLILSFDNSWGLISSRRVRYKIEVMRASPDVVPAQSCAEAANAV</sequence>
<dbReference type="SMART" id="SM00516">
    <property type="entry name" value="SEC14"/>
    <property type="match status" value="1"/>
</dbReference>
<dbReference type="SUPFAM" id="SSF101576">
    <property type="entry name" value="Supernatant protein factor (SPF), C-terminal domain"/>
    <property type="match status" value="1"/>
</dbReference>
<dbReference type="SUPFAM" id="SSF46938">
    <property type="entry name" value="CRAL/TRIO N-terminal domain"/>
    <property type="match status" value="1"/>
</dbReference>
<dbReference type="Pfam" id="PF00650">
    <property type="entry name" value="CRAL_TRIO"/>
    <property type="match status" value="1"/>
</dbReference>
<feature type="region of interest" description="Disordered" evidence="1">
    <location>
        <begin position="1"/>
        <end position="44"/>
    </location>
</feature>
<evidence type="ECO:0000313" key="3">
    <source>
        <dbReference type="EMBL" id="CDI75561.1"/>
    </source>
</evidence>
<dbReference type="GO" id="GO:0005737">
    <property type="term" value="C:cytoplasm"/>
    <property type="evidence" value="ECO:0007669"/>
    <property type="project" value="TreeGrafter"/>
</dbReference>
<gene>
    <name evidence="3" type="ORF">EPH_0022910</name>
</gene>
<accession>U6G5R6</accession>
<dbReference type="Gene3D" id="3.40.525.10">
    <property type="entry name" value="CRAL-TRIO lipid binding domain"/>
    <property type="match status" value="1"/>
</dbReference>
<evidence type="ECO:0000259" key="2">
    <source>
        <dbReference type="PROSITE" id="PS50191"/>
    </source>
</evidence>
<dbReference type="PROSITE" id="PS50191">
    <property type="entry name" value="CRAL_TRIO"/>
    <property type="match status" value="1"/>
</dbReference>
<feature type="compositionally biased region" description="Polar residues" evidence="1">
    <location>
        <begin position="106"/>
        <end position="120"/>
    </location>
</feature>
<dbReference type="EMBL" id="HG690990">
    <property type="protein sequence ID" value="CDI75561.1"/>
    <property type="molecule type" value="Genomic_DNA"/>
</dbReference>
<feature type="compositionally biased region" description="Basic and acidic residues" evidence="1">
    <location>
        <begin position="28"/>
        <end position="44"/>
    </location>
</feature>
<reference evidence="3" key="2">
    <citation type="submission" date="2013-10" db="EMBL/GenBank/DDBJ databases">
        <authorList>
            <person name="Aslett M."/>
        </authorList>
    </citation>
    <scope>NUCLEOTIDE SEQUENCE [LARGE SCALE GENOMIC DNA]</scope>
    <source>
        <strain evidence="3">Houghton</strain>
    </source>
</reference>
<dbReference type="InterPro" id="IPR036273">
    <property type="entry name" value="CRAL/TRIO_N_dom_sf"/>
</dbReference>
<reference evidence="3" key="1">
    <citation type="submission" date="2013-10" db="EMBL/GenBank/DDBJ databases">
        <title>Genomic analysis of the causative agents of coccidiosis in chickens.</title>
        <authorList>
            <person name="Reid A.J."/>
            <person name="Blake D."/>
            <person name="Billington K."/>
            <person name="Browne H."/>
            <person name="Dunn M."/>
            <person name="Hung S."/>
            <person name="Kawahara F."/>
            <person name="Miranda-Saavedra D."/>
            <person name="Mourier T."/>
            <person name="Nagra H."/>
            <person name="Otto T.D."/>
            <person name="Rawlings N."/>
            <person name="Sanchez A."/>
            <person name="Sanders M."/>
            <person name="Subramaniam C."/>
            <person name="Tay Y."/>
            <person name="Dear P."/>
            <person name="Doerig C."/>
            <person name="Gruber A."/>
            <person name="Parkinson J."/>
            <person name="Shirley M."/>
            <person name="Wan K.L."/>
            <person name="Berriman M."/>
            <person name="Tomley F."/>
            <person name="Pain A."/>
        </authorList>
    </citation>
    <scope>NUCLEOTIDE SEQUENCE [LARGE SCALE GENOMIC DNA]</scope>
    <source>
        <strain evidence="3">Houghton</strain>
    </source>
</reference>
<feature type="domain" description="CRAL-TRIO" evidence="2">
    <location>
        <begin position="369"/>
        <end position="466"/>
    </location>
</feature>
<feature type="region of interest" description="Disordered" evidence="1">
    <location>
        <begin position="92"/>
        <end position="165"/>
    </location>
</feature>
<dbReference type="CDD" id="cd00170">
    <property type="entry name" value="SEC14"/>
    <property type="match status" value="1"/>
</dbReference>
<dbReference type="Proteomes" id="UP000018201">
    <property type="component" value="Unassembled WGS sequence"/>
</dbReference>
<feature type="compositionally biased region" description="Low complexity" evidence="1">
    <location>
        <begin position="92"/>
        <end position="105"/>
    </location>
</feature>
<dbReference type="Gene3D" id="2.60.120.680">
    <property type="entry name" value="GOLD domain"/>
    <property type="match status" value="1"/>
</dbReference>
<dbReference type="AlphaFoldDB" id="U6G5R6"/>
<dbReference type="InterPro" id="IPR051064">
    <property type="entry name" value="SEC14/CRAL-TRIO_domain"/>
</dbReference>
<dbReference type="PANTHER" id="PTHR23324">
    <property type="entry name" value="SEC14 RELATED PROTEIN"/>
    <property type="match status" value="1"/>
</dbReference>
<dbReference type="InterPro" id="IPR036865">
    <property type="entry name" value="CRAL-TRIO_dom_sf"/>
</dbReference>
<evidence type="ECO:0000256" key="1">
    <source>
        <dbReference type="SAM" id="MobiDB-lite"/>
    </source>
</evidence>
<dbReference type="SUPFAM" id="SSF52087">
    <property type="entry name" value="CRAL/TRIO domain"/>
    <property type="match status" value="1"/>
</dbReference>
<name>U6G5R6_9EIME</name>
<feature type="compositionally biased region" description="Basic and acidic residues" evidence="1">
    <location>
        <begin position="123"/>
        <end position="140"/>
    </location>
</feature>
<evidence type="ECO:0000313" key="4">
    <source>
        <dbReference type="Proteomes" id="UP000018201"/>
    </source>
</evidence>
<dbReference type="InterPro" id="IPR036598">
    <property type="entry name" value="GOLD_dom_sf"/>
</dbReference>
<dbReference type="OrthoDB" id="1434354at2759"/>
<dbReference type="PANTHER" id="PTHR23324:SF83">
    <property type="entry name" value="SEC14-LIKE PROTEIN 2"/>
    <property type="match status" value="1"/>
</dbReference>
<keyword evidence="4" id="KW-1185">Reference proteome</keyword>
<protein>
    <recommendedName>
        <fullName evidence="2">CRAL-TRIO domain-containing protein</fullName>
    </recommendedName>
</protein>